<accession>A0A086ZEM7</accession>
<dbReference type="Pfam" id="PF02358">
    <property type="entry name" value="Trehalose_PPase"/>
    <property type="match status" value="1"/>
</dbReference>
<gene>
    <name evidence="3" type="ORF">BBOH_1237</name>
</gene>
<dbReference type="SUPFAM" id="SSF56784">
    <property type="entry name" value="HAD-like"/>
    <property type="match status" value="1"/>
</dbReference>
<dbReference type="PANTHER" id="PTHR10788:SF106">
    <property type="entry name" value="BCDNA.GH08860"/>
    <property type="match status" value="1"/>
</dbReference>
<dbReference type="InterPro" id="IPR023214">
    <property type="entry name" value="HAD_sf"/>
</dbReference>
<dbReference type="PANTHER" id="PTHR10788">
    <property type="entry name" value="TREHALOSE-6-PHOSPHATE SYNTHASE"/>
    <property type="match status" value="1"/>
</dbReference>
<evidence type="ECO:0000313" key="3">
    <source>
        <dbReference type="EMBL" id="KFI44977.1"/>
    </source>
</evidence>
<dbReference type="Gene3D" id="3.30.70.1020">
    <property type="entry name" value="Trehalose-6-phosphate phosphatase related protein, domain 2"/>
    <property type="match status" value="1"/>
</dbReference>
<proteinExistence type="inferred from homology"/>
<dbReference type="EC" id="2.4.1.15" evidence="3"/>
<dbReference type="InterPro" id="IPR003337">
    <property type="entry name" value="Trehalose_PPase"/>
</dbReference>
<dbReference type="Gene3D" id="3.40.50.1000">
    <property type="entry name" value="HAD superfamily/HAD-like"/>
    <property type="match status" value="1"/>
</dbReference>
<organism evidence="3 4">
    <name type="scientific">Bifidobacterium bohemicum DSM 22767</name>
    <dbReference type="NCBI Taxonomy" id="1437606"/>
    <lineage>
        <taxon>Bacteria</taxon>
        <taxon>Bacillati</taxon>
        <taxon>Actinomycetota</taxon>
        <taxon>Actinomycetes</taxon>
        <taxon>Bifidobacteriales</taxon>
        <taxon>Bifidobacteriaceae</taxon>
        <taxon>Bifidobacterium</taxon>
    </lineage>
</organism>
<comment type="caution">
    <text evidence="3">The sequence shown here is derived from an EMBL/GenBank/DDBJ whole genome shotgun (WGS) entry which is preliminary data.</text>
</comment>
<dbReference type="GO" id="GO:0005829">
    <property type="term" value="C:cytosol"/>
    <property type="evidence" value="ECO:0007669"/>
    <property type="project" value="TreeGrafter"/>
</dbReference>
<dbReference type="InterPro" id="IPR036412">
    <property type="entry name" value="HAD-like_sf"/>
</dbReference>
<dbReference type="Proteomes" id="UP000029096">
    <property type="component" value="Unassembled WGS sequence"/>
</dbReference>
<evidence type="ECO:0000313" key="4">
    <source>
        <dbReference type="Proteomes" id="UP000029096"/>
    </source>
</evidence>
<dbReference type="Gene3D" id="3.40.50.2000">
    <property type="entry name" value="Glycogen Phosphorylase B"/>
    <property type="match status" value="2"/>
</dbReference>
<evidence type="ECO:0000256" key="2">
    <source>
        <dbReference type="SAM" id="MobiDB-lite"/>
    </source>
</evidence>
<reference evidence="3 4" key="1">
    <citation type="submission" date="2014-03" db="EMBL/GenBank/DDBJ databases">
        <title>Genomics of Bifidobacteria.</title>
        <authorList>
            <person name="Ventura M."/>
            <person name="Milani C."/>
            <person name="Lugli G.A."/>
        </authorList>
    </citation>
    <scope>NUCLEOTIDE SEQUENCE [LARGE SCALE GENOMIC DNA]</scope>
    <source>
        <strain evidence="3 4">DSM 22767</strain>
    </source>
</reference>
<keyword evidence="3" id="KW-0808">Transferase</keyword>
<sequence length="865" mass="97230">MSLQRQEDGGIAAVQSIGGLATAIGPYFKSHRDCFWVGWSGVDPAKYEQRDIDRMTEEYRSRRCEPVYLTEDEINGYYAGYSNDTIWPLFHDFAHEAKFEPATWKVYQAVNERFAEAVSTLVHPGDTVWVQDYHLMLLPALLRSRFPDLRIGWFLHIPFPSPEIFRQLPNGADLLRGLLGADLVGFHTIDFCINFMSVVRLLLDLDIKPDGRIALTDEPSDPATGSDRPSSRHKRYVTVEAFPIGIDYNLYRRTARSSLAQAMQHGIEAASGKRTRRIKTSLTAESQAATEAQVADSNWWSHHAHQELPELALARNLGPDADKVPRKVVVSVDRLDYTKGLPERLRAFELMLERYPKWVGHVTYYLLATPTRENVETYRNLKQTVDRLVGKVNGKYSLLSWTPIHYITRSLPIKPVCGIYAAGDVALVTPLRDGMNLVAKEYLACHDDRDGALVLSDMCGAARELTDSFVVNPYDIDAVCEALNKALEISPDEARRRNRTMQTRLKYRTADLWCVEFLSTLRQVSDPGTADRRLESLQRDVLVNRWGKARRRLVLCDYDGTLTPLVRTPDRAKPKRPLLDLLRRIGSTANTDFYVVSGRDRATMEEWFGLLPVGLIAEHGVWRSDPPQHGDDAGDEADAAVSGTIVDPSGRVWRRAANLPDPKVWRPIIEELMDQAVERVPKSFVEHKSSTLAWHYRLCDQRLANKEREELLHRLHEVCGKYGLMTMENSKVVEVCHVSISKGLAVVPLAQGGSYDFILAAGDDTTDETMFSAIPPSSFDLDGLGTQASKRHRSGDVSSRAAEMSEARDVEDQSDEGAVSTWTLKIGQGATKARSRLADSAEMIRLLGYLDSESQAVAIHDSDEH</sequence>
<evidence type="ECO:0000256" key="1">
    <source>
        <dbReference type="ARBA" id="ARBA00008799"/>
    </source>
</evidence>
<dbReference type="eggNOG" id="COG0380">
    <property type="taxonomic scope" value="Bacteria"/>
</dbReference>
<name>A0A086ZEM7_9BIFI</name>
<dbReference type="Pfam" id="PF00982">
    <property type="entry name" value="Glyco_transf_20"/>
    <property type="match status" value="2"/>
</dbReference>
<dbReference type="CDD" id="cd03788">
    <property type="entry name" value="GT20_TPS"/>
    <property type="match status" value="1"/>
</dbReference>
<dbReference type="AlphaFoldDB" id="A0A086ZEM7"/>
<protein>
    <submittedName>
        <fullName evidence="3">Trehalose-phosphatase</fullName>
        <ecNumber evidence="3">2.4.1.15</ecNumber>
    </submittedName>
</protein>
<dbReference type="GO" id="GO:0003825">
    <property type="term" value="F:alpha,alpha-trehalose-phosphate synthase (UDP-forming) activity"/>
    <property type="evidence" value="ECO:0007669"/>
    <property type="project" value="UniProtKB-EC"/>
</dbReference>
<dbReference type="EMBL" id="JGYP01000004">
    <property type="protein sequence ID" value="KFI44977.1"/>
    <property type="molecule type" value="Genomic_DNA"/>
</dbReference>
<dbReference type="GO" id="GO:0005992">
    <property type="term" value="P:trehalose biosynthetic process"/>
    <property type="evidence" value="ECO:0007669"/>
    <property type="project" value="InterPro"/>
</dbReference>
<dbReference type="STRING" id="1437606.BBOH_1237"/>
<dbReference type="GO" id="GO:0004805">
    <property type="term" value="F:trehalose-phosphatase activity"/>
    <property type="evidence" value="ECO:0007669"/>
    <property type="project" value="TreeGrafter"/>
</dbReference>
<dbReference type="InterPro" id="IPR001830">
    <property type="entry name" value="Glyco_trans_20"/>
</dbReference>
<dbReference type="SUPFAM" id="SSF53756">
    <property type="entry name" value="UDP-Glycosyltransferase/glycogen phosphorylase"/>
    <property type="match status" value="2"/>
</dbReference>
<dbReference type="eggNOG" id="COG1877">
    <property type="taxonomic scope" value="Bacteria"/>
</dbReference>
<comment type="similarity">
    <text evidence="1">Belongs to the glycosyltransferase 20 family.</text>
</comment>
<feature type="region of interest" description="Disordered" evidence="2">
    <location>
        <begin position="782"/>
        <end position="816"/>
    </location>
</feature>
<keyword evidence="4" id="KW-1185">Reference proteome</keyword>
<dbReference type="NCBIfam" id="TIGR00685">
    <property type="entry name" value="T6PP"/>
    <property type="match status" value="1"/>
</dbReference>
<keyword evidence="3" id="KW-0328">Glycosyltransferase</keyword>